<sequence length="82" mass="9253">MSTQAHPQLRQGSTGEPVRHLQNLLNRVDRKRNSGNPPPLNVDGYFGYNTQTAVKLFQKYYGLSIDGIAGPKTWEKLEQAVR</sequence>
<organism evidence="2 3">
    <name type="scientific">Brasilonema sennae CENA114</name>
    <dbReference type="NCBI Taxonomy" id="415709"/>
    <lineage>
        <taxon>Bacteria</taxon>
        <taxon>Bacillati</taxon>
        <taxon>Cyanobacteriota</taxon>
        <taxon>Cyanophyceae</taxon>
        <taxon>Nostocales</taxon>
        <taxon>Scytonemataceae</taxon>
        <taxon>Brasilonema</taxon>
        <taxon>Bromeliae group (in: Brasilonema)</taxon>
    </lineage>
</organism>
<protein>
    <recommendedName>
        <fullName evidence="1">Peptidoglycan binding-like domain-containing protein</fullName>
    </recommendedName>
</protein>
<dbReference type="Gene3D" id="1.10.101.10">
    <property type="entry name" value="PGBD-like superfamily/PGBD"/>
    <property type="match status" value="1"/>
</dbReference>
<dbReference type="SUPFAM" id="SSF47090">
    <property type="entry name" value="PGBD-like"/>
    <property type="match status" value="1"/>
</dbReference>
<dbReference type="Proteomes" id="UP000503129">
    <property type="component" value="Chromosome"/>
</dbReference>
<evidence type="ECO:0000259" key="1">
    <source>
        <dbReference type="Pfam" id="PF01471"/>
    </source>
</evidence>
<evidence type="ECO:0000313" key="3">
    <source>
        <dbReference type="Proteomes" id="UP000503129"/>
    </source>
</evidence>
<dbReference type="RefSeq" id="WP_169267965.1">
    <property type="nucleotide sequence ID" value="NZ_CAWOXK010000001.1"/>
</dbReference>
<proteinExistence type="predicted"/>
<dbReference type="InterPro" id="IPR036366">
    <property type="entry name" value="PGBDSf"/>
</dbReference>
<dbReference type="Pfam" id="PF01471">
    <property type="entry name" value="PG_binding_1"/>
    <property type="match status" value="1"/>
</dbReference>
<evidence type="ECO:0000313" key="2">
    <source>
        <dbReference type="EMBL" id="QDL10841.1"/>
    </source>
</evidence>
<name>A0A856MMV2_9CYAN</name>
<keyword evidence="3" id="KW-1185">Reference proteome</keyword>
<dbReference type="InterPro" id="IPR036365">
    <property type="entry name" value="PGBD-like_sf"/>
</dbReference>
<reference evidence="2 3" key="1">
    <citation type="submission" date="2018-06" db="EMBL/GenBank/DDBJ databases">
        <title>Comparative genomics of Brasilonema spp. strains.</title>
        <authorList>
            <person name="Alvarenga D.O."/>
            <person name="Fiore M.F."/>
            <person name="Varani A.M."/>
        </authorList>
    </citation>
    <scope>NUCLEOTIDE SEQUENCE [LARGE SCALE GENOMIC DNA]</scope>
    <source>
        <strain evidence="2 3">CENA114</strain>
    </source>
</reference>
<dbReference type="KEGG" id="bsen:DP114_25675"/>
<accession>A0A856MMV2</accession>
<gene>
    <name evidence="2" type="ORF">DP114_25675</name>
</gene>
<dbReference type="InterPro" id="IPR002477">
    <property type="entry name" value="Peptidoglycan-bd-like"/>
</dbReference>
<feature type="domain" description="Peptidoglycan binding-like" evidence="1">
    <location>
        <begin position="14"/>
        <end position="77"/>
    </location>
</feature>
<dbReference type="EMBL" id="CP030118">
    <property type="protein sequence ID" value="QDL10841.1"/>
    <property type="molecule type" value="Genomic_DNA"/>
</dbReference>
<dbReference type="AlphaFoldDB" id="A0A856MMV2"/>